<dbReference type="PANTHER" id="PTHR43493:SF5">
    <property type="entry name" value="DNA GYRASE SUBUNIT A, CHLOROPLASTIC_MITOCHONDRIAL"/>
    <property type="match status" value="1"/>
</dbReference>
<comment type="catalytic activity">
    <reaction evidence="1 6">
        <text>ATP-dependent breakage, passage and rejoining of double-stranded DNA.</text>
        <dbReference type="EC" id="5.6.2.2"/>
    </reaction>
</comment>
<dbReference type="Gene3D" id="1.10.268.10">
    <property type="entry name" value="Topoisomerase, domain 3"/>
    <property type="match status" value="1"/>
</dbReference>
<dbReference type="InterPro" id="IPR013760">
    <property type="entry name" value="Topo_IIA-like_dom_sf"/>
</dbReference>
<dbReference type="InterPro" id="IPR013757">
    <property type="entry name" value="Topo_IIA_A_a_sf"/>
</dbReference>
<dbReference type="PROSITE" id="PS52040">
    <property type="entry name" value="TOPO_IIA"/>
    <property type="match status" value="1"/>
</dbReference>
<evidence type="ECO:0000256" key="7">
    <source>
        <dbReference type="SAM" id="MobiDB-lite"/>
    </source>
</evidence>
<feature type="compositionally biased region" description="Acidic residues" evidence="7">
    <location>
        <begin position="827"/>
        <end position="848"/>
    </location>
</feature>
<reference evidence="9 10" key="1">
    <citation type="submission" date="2020-08" db="EMBL/GenBank/DDBJ databases">
        <title>Functional genomics of gut bacteria from endangered species of beetles.</title>
        <authorList>
            <person name="Carlos-Shanley C."/>
        </authorList>
    </citation>
    <scope>NUCLEOTIDE SEQUENCE [LARGE SCALE GENOMIC DNA]</scope>
    <source>
        <strain evidence="9 10">S00068</strain>
    </source>
</reference>
<dbReference type="NCBIfam" id="NF009397">
    <property type="entry name" value="PRK12758.1"/>
    <property type="match status" value="1"/>
</dbReference>
<evidence type="ECO:0000256" key="6">
    <source>
        <dbReference type="PROSITE-ProRule" id="PRU01384"/>
    </source>
</evidence>
<evidence type="ECO:0000256" key="1">
    <source>
        <dbReference type="ARBA" id="ARBA00000185"/>
    </source>
</evidence>
<dbReference type="Gene3D" id="3.30.1360.40">
    <property type="match status" value="1"/>
</dbReference>
<keyword evidence="4 6" id="KW-0238">DNA-binding</keyword>
<dbReference type="Proteomes" id="UP000587367">
    <property type="component" value="Unassembled WGS sequence"/>
</dbReference>
<evidence type="ECO:0000256" key="5">
    <source>
        <dbReference type="ARBA" id="ARBA00023235"/>
    </source>
</evidence>
<sequence>MTTEEYSHEGESLKKVSGLYKDWFLDYASYVILDRAIPSIYDGLKPVQRRIMHSMRELEDGRYNKVANIVGNTMKYHPHGDASITDAMVQIGQKELLIDTQGNWGNIYTGDSAAAARYIEARLTPFALEVVFNPKTTDWTKSYDGRNNEPIDLPVKFPLLLAQGVEGIGVGLSTKILPHNFNELINASVAYLKGKKFELYPDFLTAGYLDVSEYNDGHRGGKVRARAKITQTDKHTLVISELPYSKTTTDLIDSILKANEKGKIKIKKIEDNTSDKVEILIHIHNDVSPDKTIDALYAFTDCQVTISPNACVIVGDKPMFLTVSDILKTNTDHTVSLLKKELEIELHELQESWHFSSLERIFIENRIYHDIEEVKTWEDVIKTIDAGLKPHTKHLLRAVTEEDILKLTEIRIKRISRFDLDKFKENIASLEGKIEQVKYHLANLIAYAIDYYLNIQKKYGKDKQRKTELRIFDTIDATKVAVANEKFYANFEEGFIGTSLKKDQYLFDCSDIDDIIIFRKDGSMKVVKVEAKTFVGKDILHVAIWKKNDKRTVYNMIYREGREGPYYMKRFSVTGVTRNTDYPLASDKKGSETLYFSANPNGEAETVTVLLKPNPRIRKNKMEINFSELAIKGRDSKGNLVTKYAVKKVDMKEEGVSTLAPRKIWFDDTVRRLNADVRGTLLGSFKGDDKILTINTNGEVKLVSFDLGNRFDDEYLVLEKWRPAQPITCIYYDGEKDIYFIKRFLLENTVNVQTFMPSEHPKSFIENVIVANDVTAEIIFAKDKGKERDPETVNIDEFIAVKGIKAIGNQFTKFKVKAINITIPEPVEEEPEVYEDPEPTGGDMDEDGGIIGDLFQGDEPEN</sequence>
<evidence type="ECO:0000256" key="3">
    <source>
        <dbReference type="ARBA" id="ARBA00023029"/>
    </source>
</evidence>
<dbReference type="RefSeq" id="WP_184554495.1">
    <property type="nucleotide sequence ID" value="NZ_JACHKS010000001.1"/>
</dbReference>
<gene>
    <name evidence="9" type="ORF">HNP24_001534</name>
</gene>
<evidence type="ECO:0000256" key="2">
    <source>
        <dbReference type="ARBA" id="ARBA00008263"/>
    </source>
</evidence>
<dbReference type="InterPro" id="IPR013758">
    <property type="entry name" value="Topo_IIA_A/C_ab"/>
</dbReference>
<dbReference type="SMART" id="SM00434">
    <property type="entry name" value="TOP4c"/>
    <property type="match status" value="1"/>
</dbReference>
<name>A0ABR6PXY4_9FLAO</name>
<keyword evidence="10" id="KW-1185">Reference proteome</keyword>
<evidence type="ECO:0000259" key="8">
    <source>
        <dbReference type="PROSITE" id="PS52040"/>
    </source>
</evidence>
<comment type="caution">
    <text evidence="9">The sequence shown here is derived from an EMBL/GenBank/DDBJ whole genome shotgun (WGS) entry which is preliminary data.</text>
</comment>
<evidence type="ECO:0000256" key="4">
    <source>
        <dbReference type="ARBA" id="ARBA00023125"/>
    </source>
</evidence>
<proteinExistence type="inferred from homology"/>
<dbReference type="GO" id="GO:0016853">
    <property type="term" value="F:isomerase activity"/>
    <property type="evidence" value="ECO:0007669"/>
    <property type="project" value="UniProtKB-KW"/>
</dbReference>
<dbReference type="Gene3D" id="3.90.199.10">
    <property type="entry name" value="Topoisomerase II, domain 5"/>
    <property type="match status" value="1"/>
</dbReference>
<dbReference type="Pfam" id="PF00521">
    <property type="entry name" value="DNA_topoisoIV"/>
    <property type="match status" value="1"/>
</dbReference>
<feature type="domain" description="Topo IIA-type catalytic" evidence="8">
    <location>
        <begin position="37"/>
        <end position="485"/>
    </location>
</feature>
<dbReference type="InterPro" id="IPR002205">
    <property type="entry name" value="Topo_IIA_dom_A"/>
</dbReference>
<feature type="region of interest" description="Disordered" evidence="7">
    <location>
        <begin position="827"/>
        <end position="862"/>
    </location>
</feature>
<dbReference type="EC" id="5.99.1.-" evidence="9"/>
<evidence type="ECO:0000313" key="9">
    <source>
        <dbReference type="EMBL" id="MBB6330584.1"/>
    </source>
</evidence>
<dbReference type="EMBL" id="JACHKS010000001">
    <property type="protein sequence ID" value="MBB6330584.1"/>
    <property type="molecule type" value="Genomic_DNA"/>
</dbReference>
<protein>
    <submittedName>
        <fullName evidence="9">Topoisomerase-4 subunit A</fullName>
        <ecNumber evidence="9">5.99.1.-</ecNumber>
    </submittedName>
</protein>
<keyword evidence="3 6" id="KW-0799">Topoisomerase</keyword>
<keyword evidence="5 6" id="KW-0413">Isomerase</keyword>
<dbReference type="NCBIfam" id="NF007209">
    <property type="entry name" value="PRK09631.1"/>
    <property type="match status" value="1"/>
</dbReference>
<dbReference type="SUPFAM" id="SSF56719">
    <property type="entry name" value="Type II DNA topoisomerase"/>
    <property type="match status" value="1"/>
</dbReference>
<feature type="active site" description="O-(5'-phospho-DNA)-tyrosine intermediate" evidence="6">
    <location>
        <position position="118"/>
    </location>
</feature>
<accession>A0ABR6PXY4</accession>
<evidence type="ECO:0000313" key="10">
    <source>
        <dbReference type="Proteomes" id="UP000587367"/>
    </source>
</evidence>
<organism evidence="9 10">
    <name type="scientific">Chryseobacterium sediminis</name>
    <dbReference type="NCBI Taxonomy" id="1679494"/>
    <lineage>
        <taxon>Bacteria</taxon>
        <taxon>Pseudomonadati</taxon>
        <taxon>Bacteroidota</taxon>
        <taxon>Flavobacteriia</taxon>
        <taxon>Flavobacteriales</taxon>
        <taxon>Weeksellaceae</taxon>
        <taxon>Chryseobacterium group</taxon>
        <taxon>Chryseobacterium</taxon>
    </lineage>
</organism>
<comment type="similarity">
    <text evidence="2">Belongs to the type II topoisomerase GyrA/ParC subunit family.</text>
</comment>
<dbReference type="PANTHER" id="PTHR43493">
    <property type="entry name" value="DNA GYRASE/TOPOISOMERASE SUBUNIT A"/>
    <property type="match status" value="1"/>
</dbReference>
<dbReference type="InterPro" id="IPR050220">
    <property type="entry name" value="Type_II_DNA_Topoisomerases"/>
</dbReference>